<accession>A0A5C8PME8</accession>
<dbReference type="PANTHER" id="PTHR43611:SF3">
    <property type="entry name" value="FLAVIN MONONUCLEOTIDE HYDROLASE 1, CHLOROPLATIC"/>
    <property type="match status" value="1"/>
</dbReference>
<protein>
    <submittedName>
        <fullName evidence="1">HAD-IA family hydrolase</fullName>
    </submittedName>
</protein>
<dbReference type="OrthoDB" id="9807742at2"/>
<gene>
    <name evidence="1" type="ORF">FHP25_15715</name>
</gene>
<evidence type="ECO:0000313" key="2">
    <source>
        <dbReference type="Proteomes" id="UP000321638"/>
    </source>
</evidence>
<dbReference type="InterPro" id="IPR006439">
    <property type="entry name" value="HAD-SF_hydro_IA"/>
</dbReference>
<keyword evidence="2" id="KW-1185">Reference proteome</keyword>
<dbReference type="InterPro" id="IPR036412">
    <property type="entry name" value="HAD-like_sf"/>
</dbReference>
<proteinExistence type="predicted"/>
<comment type="caution">
    <text evidence="1">The sequence shown here is derived from an EMBL/GenBank/DDBJ whole genome shotgun (WGS) entry which is preliminary data.</text>
</comment>
<dbReference type="RefSeq" id="WP_147847945.1">
    <property type="nucleotide sequence ID" value="NZ_VDUZ01000016.1"/>
</dbReference>
<dbReference type="Proteomes" id="UP000321638">
    <property type="component" value="Unassembled WGS sequence"/>
</dbReference>
<evidence type="ECO:0000313" key="1">
    <source>
        <dbReference type="EMBL" id="TXL74902.1"/>
    </source>
</evidence>
<dbReference type="GO" id="GO:0016787">
    <property type="term" value="F:hydrolase activity"/>
    <property type="evidence" value="ECO:0007669"/>
    <property type="project" value="UniProtKB-KW"/>
</dbReference>
<name>A0A5C8PME8_9HYPH</name>
<dbReference type="SFLD" id="SFLDS00003">
    <property type="entry name" value="Haloacid_Dehalogenase"/>
    <property type="match status" value="1"/>
</dbReference>
<sequence length="209" mass="23474">MRALMMDVDGVLVRGRPDDGRPWSTRLEADLGLRPDDLQRRFFAPHWDDIVLGRAGLLDHLPLVLKEIAPHLTPQQLTAYWFEQDSRLDDALLRDLAGFRAAGMAVHLATNQEHMRAQHLMEKVGLADHIDGFHYSAALGYRKPSPDFFRCVTARVGLAPRNLVLVDDTIENVRAARATGWHAIHWTGEHPLAALLKPHLAGRPAARRS</sequence>
<dbReference type="PANTHER" id="PTHR43611">
    <property type="entry name" value="ALPHA-D-GLUCOSE 1-PHOSPHATE PHOSPHATASE"/>
    <property type="match status" value="1"/>
</dbReference>
<dbReference type="SFLD" id="SFLDG01129">
    <property type="entry name" value="C1.5:_HAD__Beta-PGM__Phosphata"/>
    <property type="match status" value="1"/>
</dbReference>
<organism evidence="1 2">
    <name type="scientific">Vineibacter terrae</name>
    <dbReference type="NCBI Taxonomy" id="2586908"/>
    <lineage>
        <taxon>Bacteria</taxon>
        <taxon>Pseudomonadati</taxon>
        <taxon>Pseudomonadota</taxon>
        <taxon>Alphaproteobacteria</taxon>
        <taxon>Hyphomicrobiales</taxon>
        <taxon>Vineibacter</taxon>
    </lineage>
</organism>
<dbReference type="AlphaFoldDB" id="A0A5C8PME8"/>
<dbReference type="NCBIfam" id="TIGR01509">
    <property type="entry name" value="HAD-SF-IA-v3"/>
    <property type="match status" value="1"/>
</dbReference>
<dbReference type="EMBL" id="VDUZ01000016">
    <property type="protein sequence ID" value="TXL74902.1"/>
    <property type="molecule type" value="Genomic_DNA"/>
</dbReference>
<dbReference type="Gene3D" id="3.40.50.1000">
    <property type="entry name" value="HAD superfamily/HAD-like"/>
    <property type="match status" value="1"/>
</dbReference>
<keyword evidence="1" id="KW-0378">Hydrolase</keyword>
<dbReference type="Pfam" id="PF00702">
    <property type="entry name" value="Hydrolase"/>
    <property type="match status" value="1"/>
</dbReference>
<dbReference type="SUPFAM" id="SSF56784">
    <property type="entry name" value="HAD-like"/>
    <property type="match status" value="1"/>
</dbReference>
<reference evidence="1 2" key="1">
    <citation type="submission" date="2019-06" db="EMBL/GenBank/DDBJ databases">
        <title>New taxonomy in bacterial strain CC-CFT640, isolated from vineyard.</title>
        <authorList>
            <person name="Lin S.-Y."/>
            <person name="Tsai C.-F."/>
            <person name="Young C.-C."/>
        </authorList>
    </citation>
    <scope>NUCLEOTIDE SEQUENCE [LARGE SCALE GENOMIC DNA]</scope>
    <source>
        <strain evidence="1 2">CC-CFT640</strain>
    </source>
</reference>
<dbReference type="InterPro" id="IPR023214">
    <property type="entry name" value="HAD_sf"/>
</dbReference>